<accession>A0A918FNR0</accession>
<protein>
    <submittedName>
        <fullName evidence="1">Uncharacterized protein</fullName>
    </submittedName>
</protein>
<keyword evidence="2" id="KW-1185">Reference proteome</keyword>
<name>A0A918FNR0_9ACTN</name>
<reference evidence="1" key="2">
    <citation type="submission" date="2020-09" db="EMBL/GenBank/DDBJ databases">
        <authorList>
            <person name="Sun Q."/>
            <person name="Ohkuma M."/>
        </authorList>
    </citation>
    <scope>NUCLEOTIDE SEQUENCE</scope>
    <source>
        <strain evidence="1">JCM 4346</strain>
    </source>
</reference>
<organism evidence="1 2">
    <name type="scientific">Streptomyces aurantiogriseus</name>
    <dbReference type="NCBI Taxonomy" id="66870"/>
    <lineage>
        <taxon>Bacteria</taxon>
        <taxon>Bacillati</taxon>
        <taxon>Actinomycetota</taxon>
        <taxon>Actinomycetes</taxon>
        <taxon>Kitasatosporales</taxon>
        <taxon>Streptomycetaceae</taxon>
        <taxon>Streptomyces</taxon>
    </lineage>
</organism>
<evidence type="ECO:0000313" key="1">
    <source>
        <dbReference type="EMBL" id="GGR61446.1"/>
    </source>
</evidence>
<dbReference type="AlphaFoldDB" id="A0A918FNR0"/>
<evidence type="ECO:0000313" key="2">
    <source>
        <dbReference type="Proteomes" id="UP000658320"/>
    </source>
</evidence>
<comment type="caution">
    <text evidence="1">The sequence shown here is derived from an EMBL/GenBank/DDBJ whole genome shotgun (WGS) entry which is preliminary data.</text>
</comment>
<dbReference type="RefSeq" id="WP_189944089.1">
    <property type="nucleotide sequence ID" value="NZ_BMSX01000041.1"/>
</dbReference>
<reference evidence="1" key="1">
    <citation type="journal article" date="2014" name="Int. J. Syst. Evol. Microbiol.">
        <title>Complete genome sequence of Corynebacterium casei LMG S-19264T (=DSM 44701T), isolated from a smear-ripened cheese.</title>
        <authorList>
            <consortium name="US DOE Joint Genome Institute (JGI-PGF)"/>
            <person name="Walter F."/>
            <person name="Albersmeier A."/>
            <person name="Kalinowski J."/>
            <person name="Ruckert C."/>
        </authorList>
    </citation>
    <scope>NUCLEOTIDE SEQUENCE</scope>
    <source>
        <strain evidence="1">JCM 4346</strain>
    </source>
</reference>
<sequence>MAKQSGLGDNFYLHGYDVSGDIGSISTSGGPALLEVTGIDKSAYERIGGLRTGGMSWQAWFNPAANQAHARMKTLPTTDVHCAYFRGTTLGNPAACMVAKQINYDGNRGADGSFTFAVEAQSNAFGLEWGRSLTAGVRTDTAATNGASIDTTASADFGAQAYLQAFAFSGTDVTVKIQDSADNSSFTDVAGLSFTQLTAGRTAERIATANTATIRRYVRAVTVTTGGFSSLAFAVVIVKNSTAGQVF</sequence>
<dbReference type="EMBL" id="BMSX01000041">
    <property type="protein sequence ID" value="GGR61446.1"/>
    <property type="molecule type" value="Genomic_DNA"/>
</dbReference>
<dbReference type="Proteomes" id="UP000658320">
    <property type="component" value="Unassembled WGS sequence"/>
</dbReference>
<proteinExistence type="predicted"/>
<gene>
    <name evidence="1" type="ORF">GCM10010251_92850</name>
</gene>